<dbReference type="FunFam" id="3.30.70.141:FF:000039">
    <property type="entry name" value="Nucleoside diphosphate kinase B"/>
    <property type="match status" value="1"/>
</dbReference>
<dbReference type="AlphaFoldDB" id="A0A484CNL0"/>
<proteinExistence type="inferred from homology"/>
<keyword evidence="27" id="KW-1185">Reference proteome</keyword>
<keyword evidence="18" id="KW-0067">ATP-binding</keyword>
<dbReference type="InterPro" id="IPR001564">
    <property type="entry name" value="Nucleoside_diP_kinase"/>
</dbReference>
<dbReference type="GO" id="GO:0006183">
    <property type="term" value="P:GTP biosynthetic process"/>
    <property type="evidence" value="ECO:0007669"/>
    <property type="project" value="InterPro"/>
</dbReference>
<evidence type="ECO:0000256" key="12">
    <source>
        <dbReference type="ARBA" id="ARBA00022490"/>
    </source>
</evidence>
<dbReference type="GO" id="GO:0005737">
    <property type="term" value="C:cytoplasm"/>
    <property type="evidence" value="ECO:0007669"/>
    <property type="project" value="UniProtKB-SubCell"/>
</dbReference>
<reference evidence="26 27" key="1">
    <citation type="submission" date="2019-01" db="EMBL/GenBank/DDBJ databases">
        <title>A chromosome-scale genome assembly of the yellow perch, Perca flavescens.</title>
        <authorList>
            <person name="Feron R."/>
            <person name="Morvezen R."/>
            <person name="Bestin A."/>
            <person name="Haffray P."/>
            <person name="Klopp C."/>
            <person name="Zahm M."/>
            <person name="Cabau C."/>
            <person name="Roques C."/>
            <person name="Donnadieu C."/>
            <person name="Bouchez O."/>
            <person name="Christie M."/>
            <person name="Larson W."/>
            <person name="Guiguen Y."/>
        </authorList>
    </citation>
    <scope>NUCLEOTIDE SEQUENCE [LARGE SCALE GENOMIC DNA]</scope>
    <source>
        <strain evidence="26">YP-PL-M2</strain>
        <tissue evidence="26">Blood</tissue>
    </source>
</reference>
<evidence type="ECO:0000256" key="21">
    <source>
        <dbReference type="ARBA" id="ARBA00023273"/>
    </source>
</evidence>
<evidence type="ECO:0000256" key="9">
    <source>
        <dbReference type="ARBA" id="ARBA00008142"/>
    </source>
</evidence>
<dbReference type="PRINTS" id="PR01243">
    <property type="entry name" value="NUCDPKINASE"/>
</dbReference>
<keyword evidence="16" id="KW-0547">Nucleotide-binding</keyword>
<evidence type="ECO:0000256" key="23">
    <source>
        <dbReference type="PROSITE-ProRule" id="PRU00706"/>
    </source>
</evidence>
<dbReference type="CDD" id="cd04413">
    <property type="entry name" value="NDPk_I"/>
    <property type="match status" value="1"/>
</dbReference>
<keyword evidence="19" id="KW-0460">Magnesium</keyword>
<evidence type="ECO:0000256" key="1">
    <source>
        <dbReference type="ARBA" id="ARBA00000082"/>
    </source>
</evidence>
<evidence type="ECO:0000256" key="2">
    <source>
        <dbReference type="ARBA" id="ARBA00000937"/>
    </source>
</evidence>
<comment type="caution">
    <text evidence="26">The sequence shown here is derived from an EMBL/GenBank/DDBJ whole genome shotgun (WGS) entry which is preliminary data.</text>
</comment>
<feature type="binding site" evidence="23">
    <location>
        <position position="133"/>
    </location>
    <ligand>
        <name>ATP</name>
        <dbReference type="ChEBI" id="CHEBI:30616"/>
    </ligand>
</feature>
<evidence type="ECO:0000256" key="5">
    <source>
        <dbReference type="ARBA" id="ARBA00004123"/>
    </source>
</evidence>
<keyword evidence="15" id="KW-0479">Metal-binding</keyword>
<dbReference type="SUPFAM" id="SSF54919">
    <property type="entry name" value="Nucleoside diphosphate kinase, NDK"/>
    <property type="match status" value="1"/>
</dbReference>
<dbReference type="EMBL" id="SCKG01000015">
    <property type="protein sequence ID" value="TDH03543.1"/>
    <property type="molecule type" value="Genomic_DNA"/>
</dbReference>
<keyword evidence="20" id="KW-0539">Nucleus</keyword>
<evidence type="ECO:0000259" key="25">
    <source>
        <dbReference type="SMART" id="SM00562"/>
    </source>
</evidence>
<evidence type="ECO:0000256" key="13">
    <source>
        <dbReference type="ARBA" id="ARBA00022553"/>
    </source>
</evidence>
<evidence type="ECO:0000313" key="27">
    <source>
        <dbReference type="Proteomes" id="UP000295070"/>
    </source>
</evidence>
<evidence type="ECO:0000313" key="26">
    <source>
        <dbReference type="EMBL" id="TDH03543.1"/>
    </source>
</evidence>
<feature type="binding site" evidence="23">
    <location>
        <position position="106"/>
    </location>
    <ligand>
        <name>ATP</name>
        <dbReference type="ChEBI" id="CHEBI:30616"/>
    </ligand>
</feature>
<dbReference type="GO" id="GO:0005634">
    <property type="term" value="C:nucleus"/>
    <property type="evidence" value="ECO:0007669"/>
    <property type="project" value="UniProtKB-SubCell"/>
</dbReference>
<evidence type="ECO:0000256" key="20">
    <source>
        <dbReference type="ARBA" id="ARBA00023242"/>
    </source>
</evidence>
<evidence type="ECO:0000256" key="15">
    <source>
        <dbReference type="ARBA" id="ARBA00022723"/>
    </source>
</evidence>
<keyword evidence="21" id="KW-0966">Cell projection</keyword>
<keyword evidence="17" id="KW-0418">Kinase</keyword>
<dbReference type="Gene3D" id="3.30.70.141">
    <property type="entry name" value="Nucleoside diphosphate kinase-like domain"/>
    <property type="match status" value="1"/>
</dbReference>
<accession>A0A484CNL0</accession>
<evidence type="ECO:0000256" key="22">
    <source>
        <dbReference type="ARBA" id="ARBA00023306"/>
    </source>
</evidence>
<dbReference type="Proteomes" id="UP000295070">
    <property type="component" value="Chromosome 15"/>
</dbReference>
<feature type="binding site" evidence="23">
    <location>
        <position position="112"/>
    </location>
    <ligand>
        <name>ATP</name>
        <dbReference type="ChEBI" id="CHEBI:30616"/>
    </ligand>
</feature>
<keyword evidence="12" id="KW-0963">Cytoplasm</keyword>
<dbReference type="InterPro" id="IPR034907">
    <property type="entry name" value="NDK-like_dom"/>
</dbReference>
<name>A0A484CNL0_PERFV</name>
<dbReference type="InterPro" id="IPR036850">
    <property type="entry name" value="NDK-like_dom_sf"/>
</dbReference>
<feature type="binding site" evidence="23">
    <location>
        <position position="30"/>
    </location>
    <ligand>
        <name>ATP</name>
        <dbReference type="ChEBI" id="CHEBI:30616"/>
    </ligand>
</feature>
<evidence type="ECO:0000256" key="10">
    <source>
        <dbReference type="ARBA" id="ARBA00012966"/>
    </source>
</evidence>
<organism evidence="26 27">
    <name type="scientific">Perca flavescens</name>
    <name type="common">American yellow perch</name>
    <name type="synonym">Morone flavescens</name>
    <dbReference type="NCBI Taxonomy" id="8167"/>
    <lineage>
        <taxon>Eukaryota</taxon>
        <taxon>Metazoa</taxon>
        <taxon>Chordata</taxon>
        <taxon>Craniata</taxon>
        <taxon>Vertebrata</taxon>
        <taxon>Euteleostomi</taxon>
        <taxon>Actinopterygii</taxon>
        <taxon>Neopterygii</taxon>
        <taxon>Teleostei</taxon>
        <taxon>Neoteleostei</taxon>
        <taxon>Acanthomorphata</taxon>
        <taxon>Eupercaria</taxon>
        <taxon>Perciformes</taxon>
        <taxon>Percoidei</taxon>
        <taxon>Percidae</taxon>
        <taxon>Percinae</taxon>
        <taxon>Perca</taxon>
    </lineage>
</organism>
<dbReference type="EC" id="2.7.4.6" evidence="10"/>
<dbReference type="GO" id="GO:0006241">
    <property type="term" value="P:CTP biosynthetic process"/>
    <property type="evidence" value="ECO:0007669"/>
    <property type="project" value="InterPro"/>
</dbReference>
<dbReference type="GO" id="GO:0030027">
    <property type="term" value="C:lamellipodium"/>
    <property type="evidence" value="ECO:0007669"/>
    <property type="project" value="UniProtKB-SubCell"/>
</dbReference>
<evidence type="ECO:0000256" key="16">
    <source>
        <dbReference type="ARBA" id="ARBA00022741"/>
    </source>
</evidence>
<evidence type="ECO:0000256" key="4">
    <source>
        <dbReference type="ARBA" id="ARBA00003465"/>
    </source>
</evidence>
<evidence type="ECO:0000256" key="6">
    <source>
        <dbReference type="ARBA" id="ARBA00004466"/>
    </source>
</evidence>
<comment type="catalytic activity">
    <reaction evidence="2">
        <text>a ribonucleoside 5'-diphosphate + ATP = a ribonucleoside 5'-triphosphate + ADP</text>
        <dbReference type="Rhea" id="RHEA:18113"/>
        <dbReference type="ChEBI" id="CHEBI:30616"/>
        <dbReference type="ChEBI" id="CHEBI:57930"/>
        <dbReference type="ChEBI" id="CHEBI:61557"/>
        <dbReference type="ChEBI" id="CHEBI:456216"/>
        <dbReference type="EC" id="2.7.4.6"/>
    </reaction>
</comment>
<feature type="domain" description="Nucleoside diphosphate kinase-like" evidence="25">
    <location>
        <begin position="22"/>
        <end position="159"/>
    </location>
</feature>
<dbReference type="GO" id="GO:0005524">
    <property type="term" value="F:ATP binding"/>
    <property type="evidence" value="ECO:0007669"/>
    <property type="project" value="UniProtKB-KW"/>
</dbReference>
<keyword evidence="13" id="KW-0597">Phosphoprotein</keyword>
<comment type="function">
    <text evidence="4">Major role in the synthesis of nucleoside triphosphates other than ATP.</text>
</comment>
<comment type="cofactor">
    <cofactor evidence="3">
        <name>Mg(2+)</name>
        <dbReference type="ChEBI" id="CHEBI:18420"/>
    </cofactor>
</comment>
<evidence type="ECO:0000256" key="19">
    <source>
        <dbReference type="ARBA" id="ARBA00022842"/>
    </source>
</evidence>
<evidence type="ECO:0000256" key="24">
    <source>
        <dbReference type="RuleBase" id="RU004011"/>
    </source>
</evidence>
<comment type="subcellular location">
    <subcellularLocation>
        <location evidence="8">Cell projection</location>
        <location evidence="8">Lamellipodium</location>
    </subcellularLocation>
    <subcellularLocation>
        <location evidence="6">Cell projection</location>
        <location evidence="6">Ruffle</location>
    </subcellularLocation>
    <subcellularLocation>
        <location evidence="7">Cytoplasm</location>
    </subcellularLocation>
    <subcellularLocation>
        <location evidence="5">Nucleus</location>
    </subcellularLocation>
</comment>
<dbReference type="SMART" id="SM00562">
    <property type="entry name" value="NDK"/>
    <property type="match status" value="1"/>
</dbReference>
<feature type="active site" description="Pros-phosphohistidine intermediate" evidence="23">
    <location>
        <position position="136"/>
    </location>
</feature>
<evidence type="ECO:0000256" key="7">
    <source>
        <dbReference type="ARBA" id="ARBA00004496"/>
    </source>
</evidence>
<dbReference type="GO" id="GO:0006228">
    <property type="term" value="P:UTP biosynthetic process"/>
    <property type="evidence" value="ECO:0007669"/>
    <property type="project" value="InterPro"/>
</dbReference>
<dbReference type="STRING" id="8167.A0A484CNL0"/>
<evidence type="ECO:0000256" key="14">
    <source>
        <dbReference type="ARBA" id="ARBA00022679"/>
    </source>
</evidence>
<evidence type="ECO:0000256" key="11">
    <source>
        <dbReference type="ARBA" id="ARBA00013499"/>
    </source>
</evidence>
<feature type="binding site" evidence="23">
    <location>
        <position position="78"/>
    </location>
    <ligand>
        <name>ATP</name>
        <dbReference type="ChEBI" id="CHEBI:30616"/>
    </ligand>
</feature>
<evidence type="ECO:0000256" key="8">
    <source>
        <dbReference type="ARBA" id="ARBA00004510"/>
    </source>
</evidence>
<feature type="binding site" evidence="23">
    <location>
        <position position="123"/>
    </location>
    <ligand>
        <name>ATP</name>
        <dbReference type="ChEBI" id="CHEBI:30616"/>
    </ligand>
</feature>
<dbReference type="GO" id="GO:0046872">
    <property type="term" value="F:metal ion binding"/>
    <property type="evidence" value="ECO:0007669"/>
    <property type="project" value="UniProtKB-KW"/>
</dbReference>
<keyword evidence="14" id="KW-0808">Transferase</keyword>
<evidence type="ECO:0000256" key="17">
    <source>
        <dbReference type="ARBA" id="ARBA00022777"/>
    </source>
</evidence>
<dbReference type="GO" id="GO:0004550">
    <property type="term" value="F:nucleoside diphosphate kinase activity"/>
    <property type="evidence" value="ECO:0007669"/>
    <property type="project" value="UniProtKB-EC"/>
</dbReference>
<dbReference type="PROSITE" id="PS51374">
    <property type="entry name" value="NDPK_LIKE"/>
    <property type="match status" value="1"/>
</dbReference>
<sequence length="170" mass="19245">MTESPSSQVLLNPKPSRLSVDMERTFIAVKPDGVQRGLIGEIIKRFETRGFKLVASKFMKASEDFMKTHYLDLKDMPFYAGLCKYMSSGPVFAMVWEGQNIVKLVRMMLGETNPADSKPGSIRGDLCINIGRNIIHGSDTLENAKREVGLWFKAEEFVEWTPCAQPFLYE</sequence>
<comment type="similarity">
    <text evidence="9 23 24">Belongs to the NDK family.</text>
</comment>
<gene>
    <name evidence="26" type="ORF">EPR50_G00164520</name>
</gene>
<evidence type="ECO:0000256" key="3">
    <source>
        <dbReference type="ARBA" id="ARBA00001946"/>
    </source>
</evidence>
<dbReference type="GO" id="GO:0001726">
    <property type="term" value="C:ruffle"/>
    <property type="evidence" value="ECO:0007669"/>
    <property type="project" value="UniProtKB-SubCell"/>
</dbReference>
<keyword evidence="22" id="KW-0131">Cell cycle</keyword>
<dbReference type="PANTHER" id="PTHR11349">
    <property type="entry name" value="NUCLEOSIDE DIPHOSPHATE KINASE"/>
    <property type="match status" value="1"/>
</dbReference>
<dbReference type="NCBIfam" id="NF001908">
    <property type="entry name" value="PRK00668.1"/>
    <property type="match status" value="1"/>
</dbReference>
<dbReference type="Pfam" id="PF00334">
    <property type="entry name" value="NDK"/>
    <property type="match status" value="1"/>
</dbReference>
<evidence type="ECO:0000256" key="18">
    <source>
        <dbReference type="ARBA" id="ARBA00022840"/>
    </source>
</evidence>
<dbReference type="HAMAP" id="MF_00451">
    <property type="entry name" value="NDP_kinase"/>
    <property type="match status" value="1"/>
</dbReference>
<comment type="catalytic activity">
    <reaction evidence="1">
        <text>a 2'-deoxyribonucleoside 5'-diphosphate + ATP = a 2'-deoxyribonucleoside 5'-triphosphate + ADP</text>
        <dbReference type="Rhea" id="RHEA:44640"/>
        <dbReference type="ChEBI" id="CHEBI:30616"/>
        <dbReference type="ChEBI" id="CHEBI:61560"/>
        <dbReference type="ChEBI" id="CHEBI:73316"/>
        <dbReference type="ChEBI" id="CHEBI:456216"/>
        <dbReference type="EC" id="2.7.4.6"/>
    </reaction>
</comment>
<protein>
    <recommendedName>
        <fullName evidence="11">Nucleoside diphosphate kinase B</fullName>
        <ecNumber evidence="10">2.7.4.6</ecNumber>
    </recommendedName>
</protein>